<dbReference type="OMA" id="LVLTCKM"/>
<dbReference type="CDD" id="cd06257">
    <property type="entry name" value="DnaJ"/>
    <property type="match status" value="1"/>
</dbReference>
<dbReference type="InterPro" id="IPR036869">
    <property type="entry name" value="J_dom_sf"/>
</dbReference>
<dbReference type="EMBL" id="BABT02000252">
    <property type="protein sequence ID" value="GAA99971.1"/>
    <property type="molecule type" value="Genomic_DNA"/>
</dbReference>
<dbReference type="InParanoid" id="G7EAW1"/>
<feature type="domain" description="J" evidence="2">
    <location>
        <begin position="147"/>
        <end position="212"/>
    </location>
</feature>
<evidence type="ECO:0000259" key="2">
    <source>
        <dbReference type="PROSITE" id="PS50076"/>
    </source>
</evidence>
<accession>G7EAW1</accession>
<evidence type="ECO:0000313" key="3">
    <source>
        <dbReference type="EMBL" id="GAA99971.1"/>
    </source>
</evidence>
<sequence length="445" mass="48372">MVQMFSSAYQNATSYVFSAPSSPDLSTMHVKIPSSATHTAHTRSNSGGGGDTKRAKPAHSRQGSASSLHPDTARNHSRQSSGSSSSSTRTHRKTASTGRSAQVAPTYAGYGKAKPIPTGGAYTSSRLAPGDRTEAHDLVDAINKEHDLYRVLGVAKRAKPDEFRRAYIGRSRICHPDKLPSYPPATSAFQKLSFAYETLSKPSSRRLYDISGRSEWDSPDPNGRASQAGFGDETLHGVLHTMFGEFMEGDFEMIRVLVNALNEGNPGLNLGEEAVENLEGAFRKIREMLLAGQKYLRIVKFEFIRLYEIQHSLRQLSYFNVLGRLRLTLQLARVTLSIPMAIDKAMKEDDDDEDTESDSDADLPAASVPVQQSSSATSSPSGPAAPGGATNEQREASAQARRERKERRRRRKAGKAVVKRGLLGPRAAGLLGMAVGVLEKGENII</sequence>
<evidence type="ECO:0000256" key="1">
    <source>
        <dbReference type="SAM" id="MobiDB-lite"/>
    </source>
</evidence>
<reference evidence="3 4" key="1">
    <citation type="journal article" date="2011" name="J. Gen. Appl. Microbiol.">
        <title>Draft genome sequencing of the enigmatic basidiomycete Mixia osmundae.</title>
        <authorList>
            <person name="Nishida H."/>
            <person name="Nagatsuka Y."/>
            <person name="Sugiyama J."/>
        </authorList>
    </citation>
    <scope>NUCLEOTIDE SEQUENCE [LARGE SCALE GENOMIC DNA]</scope>
    <source>
        <strain evidence="4">CBS 9802 / IAM 14324 / JCM 22182 / KY 12970</strain>
    </source>
</reference>
<feature type="region of interest" description="Disordered" evidence="1">
    <location>
        <begin position="345"/>
        <end position="418"/>
    </location>
</feature>
<feature type="compositionally biased region" description="Polar residues" evidence="1">
    <location>
        <begin position="34"/>
        <end position="45"/>
    </location>
</feature>
<dbReference type="HOGENOM" id="CLU_052555_0_0_1"/>
<feature type="compositionally biased region" description="Low complexity" evidence="1">
    <location>
        <begin position="78"/>
        <end position="88"/>
    </location>
</feature>
<dbReference type="PANTHER" id="PTHR44825">
    <property type="match status" value="1"/>
</dbReference>
<reference evidence="3 4" key="2">
    <citation type="journal article" date="2012" name="Open Biol.">
        <title>Characteristics of nucleosomes and linker DNA regions on the genome of the basidiomycete Mixia osmundae revealed by mono- and dinucleosome mapping.</title>
        <authorList>
            <person name="Nishida H."/>
            <person name="Kondo S."/>
            <person name="Matsumoto T."/>
            <person name="Suzuki Y."/>
            <person name="Yoshikawa H."/>
            <person name="Taylor T.D."/>
            <person name="Sugiyama J."/>
        </authorList>
    </citation>
    <scope>NUCLEOTIDE SEQUENCE [LARGE SCALE GENOMIC DNA]</scope>
    <source>
        <strain evidence="4">CBS 9802 / IAM 14324 / JCM 22182 / KY 12970</strain>
    </source>
</reference>
<gene>
    <name evidence="3" type="primary">Mo06674</name>
    <name evidence="3" type="ORF">E5Q_06674</name>
</gene>
<dbReference type="Pfam" id="PF00226">
    <property type="entry name" value="DnaJ"/>
    <property type="match status" value="1"/>
</dbReference>
<dbReference type="SUPFAM" id="SSF46565">
    <property type="entry name" value="Chaperone J-domain"/>
    <property type="match status" value="1"/>
</dbReference>
<dbReference type="SMART" id="SM00271">
    <property type="entry name" value="DnaJ"/>
    <property type="match status" value="1"/>
</dbReference>
<evidence type="ECO:0000313" key="4">
    <source>
        <dbReference type="Proteomes" id="UP000009131"/>
    </source>
</evidence>
<feature type="compositionally biased region" description="Basic residues" evidence="1">
    <location>
        <begin position="404"/>
        <end position="418"/>
    </location>
</feature>
<dbReference type="eggNOG" id="KOG0714">
    <property type="taxonomic scope" value="Eukaryota"/>
</dbReference>
<keyword evidence="4" id="KW-1185">Reference proteome</keyword>
<proteinExistence type="predicted"/>
<dbReference type="Gene3D" id="1.10.287.110">
    <property type="entry name" value="DnaJ domain"/>
    <property type="match status" value="1"/>
</dbReference>
<dbReference type="PROSITE" id="PS50076">
    <property type="entry name" value="DNAJ_2"/>
    <property type="match status" value="1"/>
</dbReference>
<protein>
    <recommendedName>
        <fullName evidence="2">J domain-containing protein</fullName>
    </recommendedName>
</protein>
<comment type="caution">
    <text evidence="3">The sequence shown here is derived from an EMBL/GenBank/DDBJ whole genome shotgun (WGS) entry which is preliminary data.</text>
</comment>
<dbReference type="InterPro" id="IPR001623">
    <property type="entry name" value="DnaJ_domain"/>
</dbReference>
<organism evidence="3 4">
    <name type="scientific">Mixia osmundae (strain CBS 9802 / IAM 14324 / JCM 22182 / KY 12970)</name>
    <dbReference type="NCBI Taxonomy" id="764103"/>
    <lineage>
        <taxon>Eukaryota</taxon>
        <taxon>Fungi</taxon>
        <taxon>Dikarya</taxon>
        <taxon>Basidiomycota</taxon>
        <taxon>Pucciniomycotina</taxon>
        <taxon>Mixiomycetes</taxon>
        <taxon>Mixiales</taxon>
        <taxon>Mixiaceae</taxon>
        <taxon>Mixia</taxon>
    </lineage>
</organism>
<name>G7EAW1_MIXOS</name>
<dbReference type="PANTHER" id="PTHR44825:SF1">
    <property type="entry name" value="DNAJ HOMOLOG SUBFAMILY C MEMBER 4"/>
    <property type="match status" value="1"/>
</dbReference>
<dbReference type="PRINTS" id="PR00625">
    <property type="entry name" value="JDOMAIN"/>
</dbReference>
<dbReference type="InterPro" id="IPR052763">
    <property type="entry name" value="DnaJ_C4"/>
</dbReference>
<dbReference type="Proteomes" id="UP000009131">
    <property type="component" value="Unassembled WGS sequence"/>
</dbReference>
<feature type="compositionally biased region" description="Acidic residues" evidence="1">
    <location>
        <begin position="348"/>
        <end position="361"/>
    </location>
</feature>
<dbReference type="OrthoDB" id="259708at2759"/>
<dbReference type="AlphaFoldDB" id="G7EAW1"/>
<feature type="compositionally biased region" description="Low complexity" evidence="1">
    <location>
        <begin position="362"/>
        <end position="390"/>
    </location>
</feature>
<dbReference type="RefSeq" id="XP_014565541.1">
    <property type="nucleotide sequence ID" value="XM_014710055.1"/>
</dbReference>
<feature type="compositionally biased region" description="Basic and acidic residues" evidence="1">
    <location>
        <begin position="392"/>
        <end position="403"/>
    </location>
</feature>
<dbReference type="STRING" id="764103.G7EAW1"/>
<feature type="region of interest" description="Disordered" evidence="1">
    <location>
        <begin position="33"/>
        <end position="129"/>
    </location>
</feature>